<organism evidence="1 2">
    <name type="scientific">Thermomonospora cellulosilytica</name>
    <dbReference type="NCBI Taxonomy" id="1411118"/>
    <lineage>
        <taxon>Bacteria</taxon>
        <taxon>Bacillati</taxon>
        <taxon>Actinomycetota</taxon>
        <taxon>Actinomycetes</taxon>
        <taxon>Streptosporangiales</taxon>
        <taxon>Thermomonosporaceae</taxon>
        <taxon>Thermomonospora</taxon>
    </lineage>
</organism>
<dbReference type="Proteomes" id="UP000539313">
    <property type="component" value="Unassembled WGS sequence"/>
</dbReference>
<comment type="caution">
    <text evidence="1">The sequence shown here is derived from an EMBL/GenBank/DDBJ whole genome shotgun (WGS) entry which is preliminary data.</text>
</comment>
<proteinExistence type="predicted"/>
<sequence length="126" mass="14243">MNEDEIVSAAHMMRLLLPELVGDDAQEVGRELDDLLARAHSGEPVKEPLLRLVFRYEGTRTWMEDVLNSPRGTARPRKIEVLPGDRDTGSGTLYVCPKCGEEWERDDVLEPVPRCAKDGVDFIPKR</sequence>
<dbReference type="EMBL" id="JACJII010000001">
    <property type="protein sequence ID" value="MBA9005003.1"/>
    <property type="molecule type" value="Genomic_DNA"/>
</dbReference>
<protein>
    <submittedName>
        <fullName evidence="1">Rubrerythrin</fullName>
    </submittedName>
</protein>
<evidence type="ECO:0000313" key="2">
    <source>
        <dbReference type="Proteomes" id="UP000539313"/>
    </source>
</evidence>
<accession>A0A7W3N006</accession>
<dbReference type="RefSeq" id="WP_182706305.1">
    <property type="nucleotide sequence ID" value="NZ_JACJII010000001.1"/>
</dbReference>
<dbReference type="AlphaFoldDB" id="A0A7W3N006"/>
<name>A0A7W3N006_9ACTN</name>
<reference evidence="1 2" key="1">
    <citation type="submission" date="2020-08" db="EMBL/GenBank/DDBJ databases">
        <title>Sequencing the genomes of 1000 actinobacteria strains.</title>
        <authorList>
            <person name="Klenk H.-P."/>
        </authorList>
    </citation>
    <scope>NUCLEOTIDE SEQUENCE [LARGE SCALE GENOMIC DNA]</scope>
    <source>
        <strain evidence="1 2">DSM 45823</strain>
    </source>
</reference>
<evidence type="ECO:0000313" key="1">
    <source>
        <dbReference type="EMBL" id="MBA9005003.1"/>
    </source>
</evidence>
<keyword evidence="2" id="KW-1185">Reference proteome</keyword>
<gene>
    <name evidence="1" type="ORF">HNR21_003885</name>
</gene>